<dbReference type="Proteomes" id="UP000323337">
    <property type="component" value="Unassembled WGS sequence"/>
</dbReference>
<sequence>MKKILFFLMFLILANTSFGAEAFFRVEGNLTVISPLANAISDSADLLEKTKSESPLIFSLKVNRNINNGFKVSVMKTNSYWKIKISGSTQQNIAYGLYSFLQDVAGFRFVHPEQTVIPSGISLKNISYNKYPNFANRGFHLHTLHPTELTEYLHAPWEAEAMEKIGNYFKWLVRNGQNVFQFYLLRSVNLKKWSEYALEIVKKAHKYGLKVGIMTSFSMIQQNAFQFVTLFKNNHKKQIDEKLAILFNSDWDFVTIDTTMGEFLPDLRITHRQEIQYLINKIEKDYSAKVFLSTHVIKDEKRILHDGDKNVMSGDTGILIHTVMCYALTDDYAPAYENKNFQFMYNKLMRYSRERDVWFWPESSYWVAFDNSVPNLFLSYLTSRWDDIILLKNKGIAGHLTFSSGWEWGYWLIDWAVARWSWSGDATLVKSEEDPSDIFLFLFRDIRISHLFKKAFDLQMDFLIDEKLLEYMPAAAPFSELPPPFNRGFQPRPELTMKKILNLKRSEAIRVIDNKKLTQLKAFSDKSINISESIDLEIKNIKSKDFMDLIDELNNALKVTALRAKFKYLLLTASAYKSSGNIKGYNAKMVKASSVYQTALKLVKEQERYYRYDRYISDRFDSFTSYDFGYLYPASELFFWKREMEQLKQEQFGAFFIKIWDFENILGLSSLF</sequence>
<gene>
    <name evidence="2" type="ORF">FXF49_00070</name>
</gene>
<organism evidence="2 3">
    <name type="scientific">Flexistipes sinusarabici</name>
    <dbReference type="NCBI Taxonomy" id="2352"/>
    <lineage>
        <taxon>Bacteria</taxon>
        <taxon>Pseudomonadati</taxon>
        <taxon>Deferribacterota</taxon>
        <taxon>Deferribacteres</taxon>
        <taxon>Deferribacterales</taxon>
        <taxon>Flexistipitaceae</taxon>
        <taxon>Flexistipes</taxon>
    </lineage>
</organism>
<feature type="signal peptide" evidence="1">
    <location>
        <begin position="1"/>
        <end position="19"/>
    </location>
</feature>
<evidence type="ECO:0008006" key="4">
    <source>
        <dbReference type="Google" id="ProtNLM"/>
    </source>
</evidence>
<dbReference type="RefSeq" id="WP_303699868.1">
    <property type="nucleotide sequence ID" value="NZ_VSIV01000004.1"/>
</dbReference>
<dbReference type="EMBL" id="VSIV01000004">
    <property type="protein sequence ID" value="TYB37295.1"/>
    <property type="molecule type" value="Genomic_DNA"/>
</dbReference>
<protein>
    <recommendedName>
        <fullName evidence="4">Alpha glucuronidase N-terminal domain-containing protein</fullName>
    </recommendedName>
</protein>
<accession>A0A5D0MZD1</accession>
<comment type="caution">
    <text evidence="2">The sequence shown here is derived from an EMBL/GenBank/DDBJ whole genome shotgun (WGS) entry which is preliminary data.</text>
</comment>
<evidence type="ECO:0000256" key="1">
    <source>
        <dbReference type="SAM" id="SignalP"/>
    </source>
</evidence>
<keyword evidence="1" id="KW-0732">Signal</keyword>
<feature type="chain" id="PRO_5023019133" description="Alpha glucuronidase N-terminal domain-containing protein" evidence="1">
    <location>
        <begin position="20"/>
        <end position="672"/>
    </location>
</feature>
<dbReference type="AlphaFoldDB" id="A0A5D0MZD1"/>
<proteinExistence type="predicted"/>
<name>A0A5D0MZD1_FLESI</name>
<evidence type="ECO:0000313" key="2">
    <source>
        <dbReference type="EMBL" id="TYB37295.1"/>
    </source>
</evidence>
<reference evidence="2 3" key="1">
    <citation type="submission" date="2019-08" db="EMBL/GenBank/DDBJ databases">
        <title>Genomic characterization of a novel candidate phylum (ARYD3) from a high temperature, high salinity tertiary oil reservoir in north central Oklahoma, USA.</title>
        <authorList>
            <person name="Youssef N.H."/>
            <person name="Yadav A."/>
            <person name="Elshahed M.S."/>
        </authorList>
    </citation>
    <scope>NUCLEOTIDE SEQUENCE [LARGE SCALE GENOMIC DNA]</scope>
    <source>
        <strain evidence="2">ARYD1</strain>
    </source>
</reference>
<evidence type="ECO:0000313" key="3">
    <source>
        <dbReference type="Proteomes" id="UP000323337"/>
    </source>
</evidence>